<dbReference type="EMBL" id="CBMI010002043">
    <property type="protein sequence ID" value="CEG04779.1"/>
    <property type="molecule type" value="Genomic_DNA"/>
</dbReference>
<gene>
    <name evidence="2" type="ORF">BN850_0074890</name>
</gene>
<evidence type="ECO:0000256" key="1">
    <source>
        <dbReference type="SAM" id="MobiDB-lite"/>
    </source>
</evidence>
<dbReference type="AlphaFoldDB" id="A0A090MCH1"/>
<evidence type="ECO:0000313" key="2">
    <source>
        <dbReference type="EMBL" id="CEG04779.1"/>
    </source>
</evidence>
<feature type="compositionally biased region" description="Basic and acidic residues" evidence="1">
    <location>
        <begin position="60"/>
        <end position="72"/>
    </location>
</feature>
<organism evidence="2">
    <name type="scientific">Fusarium clavum</name>
    <dbReference type="NCBI Taxonomy" id="2594811"/>
    <lineage>
        <taxon>Eukaryota</taxon>
        <taxon>Fungi</taxon>
        <taxon>Dikarya</taxon>
        <taxon>Ascomycota</taxon>
        <taxon>Pezizomycotina</taxon>
        <taxon>Sordariomycetes</taxon>
        <taxon>Hypocreomycetidae</taxon>
        <taxon>Hypocreales</taxon>
        <taxon>Nectriaceae</taxon>
        <taxon>Fusarium</taxon>
        <taxon>Fusarium incarnatum-equiseti species complex</taxon>
    </lineage>
</organism>
<proteinExistence type="predicted"/>
<sequence length="84" mass="8522">MNFAENQSWTARRLGVAIPDDSRPIDSGSILHQIGGVVTPPSDATSSLTGNETSNTATPKGKDDGGAEREDTGGGNLAAAANLI</sequence>
<feature type="region of interest" description="Disordered" evidence="1">
    <location>
        <begin position="18"/>
        <end position="84"/>
    </location>
</feature>
<reference evidence="2" key="1">
    <citation type="submission" date="2013-05" db="EMBL/GenBank/DDBJ databases">
        <title>Draft genome sequences of six wheat associated Fusarium spp. isolates.</title>
        <authorList>
            <person name="Moolhuijzen P.M."/>
            <person name="Manners J.M."/>
            <person name="Wilcox S."/>
            <person name="Bellgard M.I."/>
            <person name="Gardiner D.M."/>
        </authorList>
    </citation>
    <scope>NUCLEOTIDE SEQUENCE</scope>
    <source>
        <strain evidence="2">CS3069</strain>
    </source>
</reference>
<accession>A0A090MCH1</accession>
<comment type="caution">
    <text evidence="2">The sequence shown here is derived from an EMBL/GenBank/DDBJ whole genome shotgun (WGS) entry which is preliminary data.</text>
</comment>
<feature type="compositionally biased region" description="Polar residues" evidence="1">
    <location>
        <begin position="42"/>
        <end position="58"/>
    </location>
</feature>
<name>A0A090MCH1_9HYPO</name>
<protein>
    <submittedName>
        <fullName evidence="2">WGS project CBMI000000000 data, contig CS3069_c002045</fullName>
    </submittedName>
</protein>